<comment type="caution">
    <text evidence="2">The sequence shown here is derived from an EMBL/GenBank/DDBJ whole genome shotgun (WGS) entry which is preliminary data.</text>
</comment>
<dbReference type="GO" id="GO:0016746">
    <property type="term" value="F:acyltransferase activity"/>
    <property type="evidence" value="ECO:0007669"/>
    <property type="project" value="UniProtKB-KW"/>
</dbReference>
<dbReference type="Proteomes" id="UP001589611">
    <property type="component" value="Unassembled WGS sequence"/>
</dbReference>
<dbReference type="EC" id="2.3.-.-" evidence="2"/>
<dbReference type="PANTHER" id="PTHR43233:SF1">
    <property type="entry name" value="FAMILY N-ACETYLTRANSFERASE, PUTATIVE (AFU_ORTHOLOGUE AFUA_6G03350)-RELATED"/>
    <property type="match status" value="1"/>
</dbReference>
<dbReference type="SUPFAM" id="SSF55729">
    <property type="entry name" value="Acyl-CoA N-acyltransferases (Nat)"/>
    <property type="match status" value="1"/>
</dbReference>
<dbReference type="PROSITE" id="PS51186">
    <property type="entry name" value="GNAT"/>
    <property type="match status" value="1"/>
</dbReference>
<dbReference type="Gene3D" id="3.40.630.30">
    <property type="match status" value="1"/>
</dbReference>
<evidence type="ECO:0000259" key="1">
    <source>
        <dbReference type="PROSITE" id="PS51186"/>
    </source>
</evidence>
<gene>
    <name evidence="2" type="ORF">ACFFPJ_09835</name>
</gene>
<evidence type="ECO:0000313" key="3">
    <source>
        <dbReference type="Proteomes" id="UP001589611"/>
    </source>
</evidence>
<keyword evidence="3" id="KW-1185">Reference proteome</keyword>
<keyword evidence="2" id="KW-0808">Transferase</keyword>
<accession>A0ABV5T0G4</accession>
<feature type="domain" description="N-acetyltransferase" evidence="1">
    <location>
        <begin position="6"/>
        <end position="143"/>
    </location>
</feature>
<organism evidence="2 3">
    <name type="scientific">Microbacterium terregens</name>
    <dbReference type="NCBI Taxonomy" id="69363"/>
    <lineage>
        <taxon>Bacteria</taxon>
        <taxon>Bacillati</taxon>
        <taxon>Actinomycetota</taxon>
        <taxon>Actinomycetes</taxon>
        <taxon>Micrococcales</taxon>
        <taxon>Microbacteriaceae</taxon>
        <taxon>Microbacterium</taxon>
    </lineage>
</organism>
<dbReference type="InterPro" id="IPR000182">
    <property type="entry name" value="GNAT_dom"/>
</dbReference>
<proteinExistence type="predicted"/>
<keyword evidence="2" id="KW-0012">Acyltransferase</keyword>
<dbReference type="RefSeq" id="WP_344712791.1">
    <property type="nucleotide sequence ID" value="NZ_BAAAWH010000001.1"/>
</dbReference>
<dbReference type="PANTHER" id="PTHR43233">
    <property type="entry name" value="FAMILY N-ACETYLTRANSFERASE, PUTATIVE (AFU_ORTHOLOGUE AFUA_6G03350)-RELATED"/>
    <property type="match status" value="1"/>
</dbReference>
<name>A0ABV5T0G4_9MICO</name>
<dbReference type="CDD" id="cd04301">
    <property type="entry name" value="NAT_SF"/>
    <property type="match status" value="1"/>
</dbReference>
<reference evidence="2 3" key="1">
    <citation type="submission" date="2024-09" db="EMBL/GenBank/DDBJ databases">
        <authorList>
            <person name="Sun Q."/>
            <person name="Mori K."/>
        </authorList>
    </citation>
    <scope>NUCLEOTIDE SEQUENCE [LARGE SCALE GENOMIC DNA]</scope>
    <source>
        <strain evidence="2 3">JCM 1342</strain>
    </source>
</reference>
<dbReference type="Pfam" id="PF00583">
    <property type="entry name" value="Acetyltransf_1"/>
    <property type="match status" value="1"/>
</dbReference>
<dbReference type="InterPro" id="IPR016181">
    <property type="entry name" value="Acyl_CoA_acyltransferase"/>
</dbReference>
<protein>
    <submittedName>
        <fullName evidence="2">GNAT family N-acetyltransferase</fullName>
        <ecNumber evidence="2">2.3.-.-</ecNumber>
    </submittedName>
</protein>
<dbReference type="EMBL" id="JBHMBE010000003">
    <property type="protein sequence ID" value="MFB9646098.1"/>
    <property type="molecule type" value="Genomic_DNA"/>
</dbReference>
<evidence type="ECO:0000313" key="2">
    <source>
        <dbReference type="EMBL" id="MFB9646098.1"/>
    </source>
</evidence>
<dbReference type="InterPro" id="IPR053144">
    <property type="entry name" value="Acetyltransferase_Butenolide"/>
</dbReference>
<sequence length="143" mass="15919">MGTDDYELDDNPARISRDAVWAWLSREAYWGRWRTRDDVDTQIENAWRVVGAYRAGTDELVGFARAASDGVGFAYLADVYVVDGHRGHGLGKRLVHTMIEDGPGSDFRWSLFTADAHGLYEQFGFAAPDATAMVRPPKKPPIG</sequence>